<dbReference type="InterPro" id="IPR000089">
    <property type="entry name" value="Biotin_lipoyl"/>
</dbReference>
<organism evidence="3 4">
    <name type="scientific">Candidatus Enterocola intestinipullorum</name>
    <dbReference type="NCBI Taxonomy" id="2840783"/>
    <lineage>
        <taxon>Bacteria</taxon>
        <taxon>Pseudomonadati</taxon>
        <taxon>Bacteroidota</taxon>
        <taxon>Bacteroidia</taxon>
        <taxon>Bacteroidales</taxon>
        <taxon>Candidatus Enterocola</taxon>
    </lineage>
</organism>
<dbReference type="EMBL" id="JADIMR010000083">
    <property type="protein sequence ID" value="MBO8447179.1"/>
    <property type="molecule type" value="Genomic_DNA"/>
</dbReference>
<evidence type="ECO:0000256" key="1">
    <source>
        <dbReference type="ARBA" id="ARBA00023267"/>
    </source>
</evidence>
<dbReference type="Proteomes" id="UP000823637">
    <property type="component" value="Unassembled WGS sequence"/>
</dbReference>
<gene>
    <name evidence="3" type="ORF">IAC32_05490</name>
</gene>
<dbReference type="CDD" id="cd06850">
    <property type="entry name" value="biotinyl_domain"/>
    <property type="match status" value="2"/>
</dbReference>
<reference evidence="3" key="1">
    <citation type="submission" date="2020-10" db="EMBL/GenBank/DDBJ databases">
        <authorList>
            <person name="Gilroy R."/>
        </authorList>
    </citation>
    <scope>NUCLEOTIDE SEQUENCE</scope>
    <source>
        <strain evidence="3">D3-1215</strain>
    </source>
</reference>
<dbReference type="Gene3D" id="2.40.50.100">
    <property type="match status" value="2"/>
</dbReference>
<dbReference type="Pfam" id="PF00364">
    <property type="entry name" value="Biotin_lipoyl"/>
    <property type="match status" value="2"/>
</dbReference>
<name>A0A9D9HDS0_9BACT</name>
<dbReference type="InterPro" id="IPR050709">
    <property type="entry name" value="Biotin_Carboxyl_Carrier/Decarb"/>
</dbReference>
<dbReference type="FunFam" id="2.40.50.100:FF:000003">
    <property type="entry name" value="Acetyl-CoA carboxylase biotin carboxyl carrier protein"/>
    <property type="match status" value="2"/>
</dbReference>
<dbReference type="InterPro" id="IPR011053">
    <property type="entry name" value="Single_hybrid_motif"/>
</dbReference>
<feature type="domain" description="Lipoyl-binding" evidence="2">
    <location>
        <begin position="148"/>
        <end position="227"/>
    </location>
</feature>
<dbReference type="PROSITE" id="PS50968">
    <property type="entry name" value="BIOTINYL_LIPOYL"/>
    <property type="match status" value="2"/>
</dbReference>
<dbReference type="SUPFAM" id="SSF51230">
    <property type="entry name" value="Single hybrid motif"/>
    <property type="match status" value="2"/>
</dbReference>
<evidence type="ECO:0000259" key="2">
    <source>
        <dbReference type="PROSITE" id="PS50968"/>
    </source>
</evidence>
<feature type="domain" description="Lipoyl-binding" evidence="2">
    <location>
        <begin position="60"/>
        <end position="135"/>
    </location>
</feature>
<accession>A0A9D9HDS0</accession>
<reference evidence="3" key="2">
    <citation type="journal article" date="2021" name="PeerJ">
        <title>Extensive microbial diversity within the chicken gut microbiome revealed by metagenomics and culture.</title>
        <authorList>
            <person name="Gilroy R."/>
            <person name="Ravi A."/>
            <person name="Getino M."/>
            <person name="Pursley I."/>
            <person name="Horton D.L."/>
            <person name="Alikhan N.F."/>
            <person name="Baker D."/>
            <person name="Gharbi K."/>
            <person name="Hall N."/>
            <person name="Watson M."/>
            <person name="Adriaenssens E.M."/>
            <person name="Foster-Nyarko E."/>
            <person name="Jarju S."/>
            <person name="Secka A."/>
            <person name="Antonio M."/>
            <person name="Oren A."/>
            <person name="Chaudhuri R.R."/>
            <person name="La Ragione R."/>
            <person name="Hildebrand F."/>
            <person name="Pallen M.J."/>
        </authorList>
    </citation>
    <scope>NUCLEOTIDE SEQUENCE</scope>
    <source>
        <strain evidence="3">D3-1215</strain>
    </source>
</reference>
<proteinExistence type="predicted"/>
<evidence type="ECO:0000313" key="3">
    <source>
        <dbReference type="EMBL" id="MBO8447179.1"/>
    </source>
</evidence>
<dbReference type="PANTHER" id="PTHR45266">
    <property type="entry name" value="OXALOACETATE DECARBOXYLASE ALPHA CHAIN"/>
    <property type="match status" value="1"/>
</dbReference>
<dbReference type="AlphaFoldDB" id="A0A9D9HDS0"/>
<comment type="caution">
    <text evidence="3">The sequence shown here is derived from an EMBL/GenBank/DDBJ whole genome shotgun (WGS) entry which is preliminary data.</text>
</comment>
<evidence type="ECO:0000313" key="4">
    <source>
        <dbReference type="Proteomes" id="UP000823637"/>
    </source>
</evidence>
<sequence length="227" mass="24076">MSKFRITINGNAYEVAVQETGNNTADVEISGKKFSVQVEQEEQAFHPVAAPRPAAAPAASGKKMVSKAVRSPLPGNVLKVFVTVGQAVKRGDTLVTIESMKMENAILAETDGVVKGVLVSAGQSVMPGDVLVDFGAEQKELEQPAPQQQQVKQAVAGKKTVTSPLPGTVLKVLVDKGAKVKRGDTILTVESMKMENSIMAERDGVVTDIFVKSGQNLMQGDALFVLE</sequence>
<keyword evidence="1" id="KW-0092">Biotin</keyword>
<protein>
    <submittedName>
        <fullName evidence="3">Biotin/lipoyl-binding protein</fullName>
    </submittedName>
</protein>
<dbReference type="PANTHER" id="PTHR45266:SF3">
    <property type="entry name" value="OXALOACETATE DECARBOXYLASE ALPHA CHAIN"/>
    <property type="match status" value="1"/>
</dbReference>